<dbReference type="Proteomes" id="UP001139319">
    <property type="component" value="Unassembled WGS sequence"/>
</dbReference>
<keyword evidence="2" id="KW-1185">Reference proteome</keyword>
<proteinExistence type="predicted"/>
<name>A0A9X2I071_9GAMM</name>
<evidence type="ECO:0000313" key="1">
    <source>
        <dbReference type="EMBL" id="MCP8897801.1"/>
    </source>
</evidence>
<dbReference type="EMBL" id="JAMFTH010000001">
    <property type="protein sequence ID" value="MCP8897801.1"/>
    <property type="molecule type" value="Genomic_DNA"/>
</dbReference>
<reference evidence="1" key="1">
    <citation type="submission" date="2022-05" db="EMBL/GenBank/DDBJ databases">
        <authorList>
            <person name="Sun H.-N."/>
        </authorList>
    </citation>
    <scope>NUCLEOTIDE SEQUENCE</scope>
    <source>
        <strain evidence="1">HB14</strain>
    </source>
</reference>
<gene>
    <name evidence="1" type="ORF">M6D89_00655</name>
</gene>
<evidence type="ECO:0000313" key="2">
    <source>
        <dbReference type="Proteomes" id="UP001139319"/>
    </source>
</evidence>
<reference evidence="1" key="2">
    <citation type="submission" date="2023-01" db="EMBL/GenBank/DDBJ databases">
        <title>Gilvimarinus xylanilyticus HB14 isolated from Caulerpa lentillifera aquaculture base in Hainan, China.</title>
        <authorList>
            <person name="Zhang Y.-J."/>
        </authorList>
    </citation>
    <scope>NUCLEOTIDE SEQUENCE</scope>
    <source>
        <strain evidence="1">HB14</strain>
    </source>
</reference>
<comment type="caution">
    <text evidence="1">The sequence shown here is derived from an EMBL/GenBank/DDBJ whole genome shotgun (WGS) entry which is preliminary data.</text>
</comment>
<protein>
    <submittedName>
        <fullName evidence="1">Uncharacterized protein</fullName>
    </submittedName>
</protein>
<sequence>MGDKQLIMVCKVNAAAATELHQLSDCTAAAVKIAAIHPEAPPPTIHRFLVIHPRLLPLIQAGQH</sequence>
<dbReference type="RefSeq" id="WP_253966101.1">
    <property type="nucleotide sequence ID" value="NZ_JAMFTH010000001.1"/>
</dbReference>
<organism evidence="1 2">
    <name type="scientific">Gilvimarinus xylanilyticus</name>
    <dbReference type="NCBI Taxonomy" id="2944139"/>
    <lineage>
        <taxon>Bacteria</taxon>
        <taxon>Pseudomonadati</taxon>
        <taxon>Pseudomonadota</taxon>
        <taxon>Gammaproteobacteria</taxon>
        <taxon>Cellvibrionales</taxon>
        <taxon>Cellvibrionaceae</taxon>
        <taxon>Gilvimarinus</taxon>
    </lineage>
</organism>
<accession>A0A9X2I071</accession>
<dbReference type="AlphaFoldDB" id="A0A9X2I071"/>